<sequence length="114" mass="12711">MAVAIDSIEGYGLPEVVREDYLASYVGERFADQMPHVRVYPTELPVLSGLLSGIQTPVRVIAGRKDIVVLVANAEYLHERLPNSRLDIIDVGHFVWEEGAEEYATAVTGWWQAN</sequence>
<dbReference type="InterPro" id="IPR029058">
    <property type="entry name" value="AB_hydrolase_fold"/>
</dbReference>
<comment type="caution">
    <text evidence="1">The sequence shown here is derived from an EMBL/GenBank/DDBJ whole genome shotgun (WGS) entry which is preliminary data.</text>
</comment>
<name>A0ABP4U950_9ACTN</name>
<protein>
    <recommendedName>
        <fullName evidence="3">Alpha/beta hydrolase</fullName>
    </recommendedName>
</protein>
<dbReference type="Gene3D" id="3.40.50.1820">
    <property type="entry name" value="alpha/beta hydrolase"/>
    <property type="match status" value="1"/>
</dbReference>
<organism evidence="1 2">
    <name type="scientific">Streptomyces yatensis</name>
    <dbReference type="NCBI Taxonomy" id="155177"/>
    <lineage>
        <taxon>Bacteria</taxon>
        <taxon>Bacillati</taxon>
        <taxon>Actinomycetota</taxon>
        <taxon>Actinomycetes</taxon>
        <taxon>Kitasatosporales</taxon>
        <taxon>Streptomycetaceae</taxon>
        <taxon>Streptomyces</taxon>
        <taxon>Streptomyces violaceusniger group</taxon>
    </lineage>
</organism>
<keyword evidence="2" id="KW-1185">Reference proteome</keyword>
<proteinExistence type="predicted"/>
<evidence type="ECO:0000313" key="2">
    <source>
        <dbReference type="Proteomes" id="UP001499947"/>
    </source>
</evidence>
<evidence type="ECO:0000313" key="1">
    <source>
        <dbReference type="EMBL" id="GAA1701053.1"/>
    </source>
</evidence>
<evidence type="ECO:0008006" key="3">
    <source>
        <dbReference type="Google" id="ProtNLM"/>
    </source>
</evidence>
<dbReference type="RefSeq" id="WP_211126880.1">
    <property type="nucleotide sequence ID" value="NZ_BAAALR010000053.1"/>
</dbReference>
<reference evidence="2" key="1">
    <citation type="journal article" date="2019" name="Int. J. Syst. Evol. Microbiol.">
        <title>The Global Catalogue of Microorganisms (GCM) 10K type strain sequencing project: providing services to taxonomists for standard genome sequencing and annotation.</title>
        <authorList>
            <consortium name="The Broad Institute Genomics Platform"/>
            <consortium name="The Broad Institute Genome Sequencing Center for Infectious Disease"/>
            <person name="Wu L."/>
            <person name="Ma J."/>
        </authorList>
    </citation>
    <scope>NUCLEOTIDE SEQUENCE [LARGE SCALE GENOMIC DNA]</scope>
    <source>
        <strain evidence="2">JCM 13244</strain>
    </source>
</reference>
<accession>A0ABP4U950</accession>
<gene>
    <name evidence="1" type="ORF">GCM10009680_47520</name>
</gene>
<dbReference type="Proteomes" id="UP001499947">
    <property type="component" value="Unassembled WGS sequence"/>
</dbReference>
<dbReference type="EMBL" id="BAAALR010000053">
    <property type="protein sequence ID" value="GAA1701053.1"/>
    <property type="molecule type" value="Genomic_DNA"/>
</dbReference>
<dbReference type="SUPFAM" id="SSF53474">
    <property type="entry name" value="alpha/beta-Hydrolases"/>
    <property type="match status" value="1"/>
</dbReference>